<dbReference type="Pfam" id="PF01593">
    <property type="entry name" value="Amino_oxidase"/>
    <property type="match status" value="1"/>
</dbReference>
<dbReference type="InterPro" id="IPR002937">
    <property type="entry name" value="Amino_oxidase"/>
</dbReference>
<dbReference type="InterPro" id="IPR006311">
    <property type="entry name" value="TAT_signal"/>
</dbReference>
<evidence type="ECO:0000313" key="8">
    <source>
        <dbReference type="EMBL" id="KMS56688.1"/>
    </source>
</evidence>
<dbReference type="InterPro" id="IPR050703">
    <property type="entry name" value="Flavin_MAO"/>
</dbReference>
<protein>
    <recommendedName>
        <fullName evidence="7">Amine oxidase domain-containing protein</fullName>
    </recommendedName>
</protein>
<dbReference type="InterPro" id="IPR036188">
    <property type="entry name" value="FAD/NAD-bd_sf"/>
</dbReference>
<feature type="region of interest" description="Disordered" evidence="5">
    <location>
        <begin position="215"/>
        <end position="243"/>
    </location>
</feature>
<evidence type="ECO:0000256" key="3">
    <source>
        <dbReference type="ARBA" id="ARBA00023002"/>
    </source>
</evidence>
<dbReference type="SUPFAM" id="SSF51905">
    <property type="entry name" value="FAD/NAD(P)-binding domain"/>
    <property type="match status" value="1"/>
</dbReference>
<dbReference type="PROSITE" id="PS51318">
    <property type="entry name" value="TAT"/>
    <property type="match status" value="1"/>
</dbReference>
<dbReference type="GO" id="GO:0016491">
    <property type="term" value="F:oxidoreductase activity"/>
    <property type="evidence" value="ECO:0007669"/>
    <property type="project" value="UniProtKB-KW"/>
</dbReference>
<evidence type="ECO:0000256" key="5">
    <source>
        <dbReference type="SAM" id="MobiDB-lite"/>
    </source>
</evidence>
<reference evidence="8 9" key="1">
    <citation type="journal article" date="2015" name="G3 (Bethesda)">
        <title>Insights into Ongoing Evolution of the Hexachlorocyclohexane Catabolic Pathway from Comparative Genomics of Ten Sphingomonadaceae Strains.</title>
        <authorList>
            <person name="Pearce S.L."/>
            <person name="Oakeshott J.G."/>
            <person name="Pandey G."/>
        </authorList>
    </citation>
    <scope>NUCLEOTIDE SEQUENCE [LARGE SCALE GENOMIC DNA]</scope>
    <source>
        <strain evidence="8 9">LL02</strain>
    </source>
</reference>
<dbReference type="SUPFAM" id="SSF54373">
    <property type="entry name" value="FAD-linked reductases, C-terminal domain"/>
    <property type="match status" value="1"/>
</dbReference>
<evidence type="ECO:0000256" key="4">
    <source>
        <dbReference type="PIRSR" id="PIRSR601613-1"/>
    </source>
</evidence>
<dbReference type="RefSeq" id="WP_059151313.1">
    <property type="nucleotide sequence ID" value="NZ_KQ130453.1"/>
</dbReference>
<dbReference type="OrthoDB" id="337830at2"/>
<feature type="binding site" evidence="4">
    <location>
        <begin position="59"/>
        <end position="60"/>
    </location>
    <ligand>
        <name>FAD</name>
        <dbReference type="ChEBI" id="CHEBI:57692"/>
    </ligand>
</feature>
<dbReference type="PATRIC" id="fig|1114963.3.peg.2069"/>
<dbReference type="Proteomes" id="UP000052268">
    <property type="component" value="Unassembled WGS sequence"/>
</dbReference>
<feature type="domain" description="Amine oxidase" evidence="7">
    <location>
        <begin position="39"/>
        <end position="491"/>
    </location>
</feature>
<dbReference type="InterPro" id="IPR001613">
    <property type="entry name" value="Flavin_amine_oxidase"/>
</dbReference>
<evidence type="ECO:0000256" key="1">
    <source>
        <dbReference type="ARBA" id="ARBA00001974"/>
    </source>
</evidence>
<accession>A0A0J7XZR8</accession>
<gene>
    <name evidence="8" type="ORF">V474_16180</name>
</gene>
<organism evidence="8 9">
    <name type="scientific">Novosphingobium barchaimii LL02</name>
    <dbReference type="NCBI Taxonomy" id="1114963"/>
    <lineage>
        <taxon>Bacteria</taxon>
        <taxon>Pseudomonadati</taxon>
        <taxon>Pseudomonadota</taxon>
        <taxon>Alphaproteobacteria</taxon>
        <taxon>Sphingomonadales</taxon>
        <taxon>Sphingomonadaceae</taxon>
        <taxon>Novosphingobium</taxon>
    </lineage>
</organism>
<feature type="binding site" evidence="4">
    <location>
        <position position="468"/>
    </location>
    <ligand>
        <name>FAD</name>
        <dbReference type="ChEBI" id="CHEBI:57692"/>
    </ligand>
</feature>
<evidence type="ECO:0000256" key="6">
    <source>
        <dbReference type="SAM" id="SignalP"/>
    </source>
</evidence>
<dbReference type="Gene3D" id="3.50.50.60">
    <property type="entry name" value="FAD/NAD(P)-binding domain"/>
    <property type="match status" value="1"/>
</dbReference>
<feature type="compositionally biased region" description="Basic and acidic residues" evidence="5">
    <location>
        <begin position="232"/>
        <end position="243"/>
    </location>
</feature>
<dbReference type="PANTHER" id="PTHR43563:SF1">
    <property type="entry name" value="AMINE OXIDASE [FLAVIN-CONTAINING] B"/>
    <property type="match status" value="1"/>
</dbReference>
<name>A0A0J7XZR8_9SPHN</name>
<keyword evidence="3" id="KW-0560">Oxidoreductase</keyword>
<dbReference type="AlphaFoldDB" id="A0A0J7XZR8"/>
<dbReference type="PRINTS" id="PR00757">
    <property type="entry name" value="AMINEOXDASEF"/>
</dbReference>
<evidence type="ECO:0000256" key="2">
    <source>
        <dbReference type="ARBA" id="ARBA00005995"/>
    </source>
</evidence>
<feature type="chain" id="PRO_5005291711" description="Amine oxidase domain-containing protein" evidence="6">
    <location>
        <begin position="27"/>
        <end position="495"/>
    </location>
</feature>
<evidence type="ECO:0000313" key="9">
    <source>
        <dbReference type="Proteomes" id="UP000052268"/>
    </source>
</evidence>
<dbReference type="PANTHER" id="PTHR43563">
    <property type="entry name" value="AMINE OXIDASE"/>
    <property type="match status" value="1"/>
</dbReference>
<keyword evidence="6" id="KW-0732">Signal</keyword>
<sequence>MLTRRTLLGTGALGVASLALPRMTFAAEKADVVIIGAGLSGLHSAELLRELGMTVILLEANDRIGGRVQTVQTVDGPIDVGASQIGRSYARVLDACQRYDLKLISEDRDLLSFGGYIKGAWVDPKTWDTNPLNRTVGDERKINPILMGQAVTAKFNPLKEVDEWLDPKFARYDISLRQLMKRNGYSDAAIELASFSAPGIGIDETSMLRMWQEETRGGVDRRNGPPPPVQQSRDHPFGEANDHNLVDGLASTNNIVGGCQMLPLAMGAKLGEAVRLNRKVGRIEMTGKGATVICTDGSVVSARFVISAIPFSVLRKVEIIASKDNPLQRKAIDTMPYANTARMYVTVEKPFWKEDGLPPSFSTDGPIGMFWAIDNHTGEGRHRAMVVMVGLVAQAISRMEHGEAEAYIQAELVRMRPAAKGLIRLATYKDWLRDPNQLGCGFSLAPGQVNAFGRTLANPWQNLHFAGEHTRRLDFGMESAMESGERTAMEIAALV</sequence>
<evidence type="ECO:0000259" key="7">
    <source>
        <dbReference type="Pfam" id="PF01593"/>
    </source>
</evidence>
<comment type="caution">
    <text evidence="8">The sequence shown here is derived from an EMBL/GenBank/DDBJ whole genome shotgun (WGS) entry which is preliminary data.</text>
</comment>
<comment type="similarity">
    <text evidence="2">Belongs to the flavin monoamine oxidase family.</text>
</comment>
<proteinExistence type="inferred from homology"/>
<feature type="signal peptide" evidence="6">
    <location>
        <begin position="1"/>
        <end position="26"/>
    </location>
</feature>
<comment type="cofactor">
    <cofactor evidence="1">
        <name>FAD</name>
        <dbReference type="ChEBI" id="CHEBI:57692"/>
    </cofactor>
</comment>
<keyword evidence="9" id="KW-1185">Reference proteome</keyword>
<feature type="binding site" evidence="4">
    <location>
        <position position="40"/>
    </location>
    <ligand>
        <name>FAD</name>
        <dbReference type="ChEBI" id="CHEBI:57692"/>
    </ligand>
</feature>
<dbReference type="EMBL" id="JACU01000004">
    <property type="protein sequence ID" value="KMS56688.1"/>
    <property type="molecule type" value="Genomic_DNA"/>
</dbReference>
<feature type="binding site" evidence="4">
    <location>
        <position position="280"/>
    </location>
    <ligand>
        <name>FAD</name>
        <dbReference type="ChEBI" id="CHEBI:57692"/>
    </ligand>
</feature>